<protein>
    <submittedName>
        <fullName evidence="2">Uncharacterized protein</fullName>
    </submittedName>
</protein>
<name>A0A8W8HUM4_MAGGI</name>
<evidence type="ECO:0000313" key="3">
    <source>
        <dbReference type="Proteomes" id="UP000005408"/>
    </source>
</evidence>
<sequence>MEDDDDFPKTVILGDPAKNSKIKIQWADNSFRVGAGLQIKQETELDSLTNENGSSIQTTNKGGSKLVSILNKPN</sequence>
<dbReference type="AlphaFoldDB" id="A0A8W8HUM4"/>
<feature type="region of interest" description="Disordered" evidence="1">
    <location>
        <begin position="50"/>
        <end position="74"/>
    </location>
</feature>
<feature type="compositionally biased region" description="Polar residues" evidence="1">
    <location>
        <begin position="50"/>
        <end position="62"/>
    </location>
</feature>
<organism evidence="2 3">
    <name type="scientific">Magallana gigas</name>
    <name type="common">Pacific oyster</name>
    <name type="synonym">Crassostrea gigas</name>
    <dbReference type="NCBI Taxonomy" id="29159"/>
    <lineage>
        <taxon>Eukaryota</taxon>
        <taxon>Metazoa</taxon>
        <taxon>Spiralia</taxon>
        <taxon>Lophotrochozoa</taxon>
        <taxon>Mollusca</taxon>
        <taxon>Bivalvia</taxon>
        <taxon>Autobranchia</taxon>
        <taxon>Pteriomorphia</taxon>
        <taxon>Ostreida</taxon>
        <taxon>Ostreoidea</taxon>
        <taxon>Ostreidae</taxon>
        <taxon>Magallana</taxon>
    </lineage>
</organism>
<accession>A0A8W8HUM4</accession>
<reference evidence="2" key="1">
    <citation type="submission" date="2022-08" db="UniProtKB">
        <authorList>
            <consortium name="EnsemblMetazoa"/>
        </authorList>
    </citation>
    <scope>IDENTIFICATION</scope>
    <source>
        <strain evidence="2">05x7-T-G4-1.051#20</strain>
    </source>
</reference>
<dbReference type="EnsemblMetazoa" id="G11151.1">
    <property type="protein sequence ID" value="G11151.1:cds"/>
    <property type="gene ID" value="G11151"/>
</dbReference>
<keyword evidence="3" id="KW-1185">Reference proteome</keyword>
<proteinExistence type="predicted"/>
<dbReference type="Proteomes" id="UP000005408">
    <property type="component" value="Unassembled WGS sequence"/>
</dbReference>
<evidence type="ECO:0000256" key="1">
    <source>
        <dbReference type="SAM" id="MobiDB-lite"/>
    </source>
</evidence>
<evidence type="ECO:0000313" key="2">
    <source>
        <dbReference type="EnsemblMetazoa" id="G11151.1:cds"/>
    </source>
</evidence>